<dbReference type="PANTHER" id="PTHR43210:SF2">
    <property type="entry name" value="ATP-DEPENDENT DETHIOBIOTIN SYNTHETASE BIOD 2"/>
    <property type="match status" value="1"/>
</dbReference>
<gene>
    <name evidence="9 10" type="primary">bioD</name>
    <name evidence="10" type="ORF">J7S20_07935</name>
</gene>
<dbReference type="Gene3D" id="3.40.50.300">
    <property type="entry name" value="P-loop containing nucleotide triphosphate hydrolases"/>
    <property type="match status" value="1"/>
</dbReference>
<comment type="similarity">
    <text evidence="9">Belongs to the dethiobiotin synthetase family.</text>
</comment>
<comment type="caution">
    <text evidence="9">Lacks conserved residue(s) required for the propagation of feature annotation.</text>
</comment>
<evidence type="ECO:0000256" key="1">
    <source>
        <dbReference type="ARBA" id="ARBA00022490"/>
    </source>
</evidence>
<dbReference type="GO" id="GO:0005829">
    <property type="term" value="C:cytosol"/>
    <property type="evidence" value="ECO:0007669"/>
    <property type="project" value="TreeGrafter"/>
</dbReference>
<comment type="catalytic activity">
    <reaction evidence="8">
        <text>(7R,8S)-8-amino-7-(carboxyamino)nonanoate + ATP = (4R,5S)-dethiobiotin + ADP + phosphate + H(+)</text>
        <dbReference type="Rhea" id="RHEA:63684"/>
        <dbReference type="ChEBI" id="CHEBI:15378"/>
        <dbReference type="ChEBI" id="CHEBI:30616"/>
        <dbReference type="ChEBI" id="CHEBI:43474"/>
        <dbReference type="ChEBI" id="CHEBI:149470"/>
        <dbReference type="ChEBI" id="CHEBI:149473"/>
        <dbReference type="ChEBI" id="CHEBI:456216"/>
    </reaction>
</comment>
<keyword evidence="7 9" id="KW-0460">Magnesium</keyword>
<dbReference type="AlphaFoldDB" id="A0A8T4IDF2"/>
<evidence type="ECO:0000256" key="4">
    <source>
        <dbReference type="ARBA" id="ARBA00022741"/>
    </source>
</evidence>
<dbReference type="PIRSF" id="PIRSF006755">
    <property type="entry name" value="DTB_synth"/>
    <property type="match status" value="1"/>
</dbReference>
<feature type="binding site" evidence="9">
    <location>
        <position position="44"/>
    </location>
    <ligand>
        <name>ATP</name>
        <dbReference type="ChEBI" id="CHEBI:30616"/>
    </ligand>
</feature>
<dbReference type="EMBL" id="JAGRQC010000002">
    <property type="protein sequence ID" value="MBR0552431.1"/>
    <property type="molecule type" value="Genomic_DNA"/>
</dbReference>
<keyword evidence="1 9" id="KW-0963">Cytoplasm</keyword>
<keyword evidence="3 9" id="KW-0479">Metal-binding</keyword>
<dbReference type="NCBIfam" id="TIGR00347">
    <property type="entry name" value="bioD"/>
    <property type="match status" value="1"/>
</dbReference>
<comment type="subunit">
    <text evidence="9">Homodimer.</text>
</comment>
<evidence type="ECO:0000256" key="3">
    <source>
        <dbReference type="ARBA" id="ARBA00022723"/>
    </source>
</evidence>
<name>A0A8T4IDF2_9SPHN</name>
<protein>
    <recommendedName>
        <fullName evidence="9">ATP-dependent dethiobiotin synthetase BioD</fullName>
        <ecNumber evidence="9">6.3.3.3</ecNumber>
    </recommendedName>
    <alternativeName>
        <fullName evidence="9">DTB synthetase</fullName>
        <shortName evidence="9">DTBS</shortName>
    </alternativeName>
    <alternativeName>
        <fullName evidence="9">Dethiobiotin synthase</fullName>
    </alternativeName>
</protein>
<reference evidence="10" key="1">
    <citation type="submission" date="2021-04" db="EMBL/GenBank/DDBJ databases">
        <title>Ouciella asimina sp. nov., isolated from the surface seawater in the hydrothermal field of Okinawa Trough.</title>
        <authorList>
            <person name="Shuang W."/>
        </authorList>
    </citation>
    <scope>NUCLEOTIDE SEQUENCE</scope>
    <source>
        <strain evidence="10">LXI357</strain>
    </source>
</reference>
<sequence length="208" mass="22452">MNRTIIITGTDTEIGKTVFSAALTGALDGCYWKPVQAGLDDGSDRERVARLAGVGEERLLPEAYRLTTPCSPHQAADIDGVTIEAERLTIPECDRPLVVEGAGGALVPLTRSLTYADMFARWKAPAVIVARTALGTINHSLLTVEALRSRGVPLLGIAFVGDSNEETESVIAEIGNVRRLGRLPRLRSLTPETLRAAFTDHFNLGDFR</sequence>
<keyword evidence="2 9" id="KW-0436">Ligase</keyword>
<feature type="binding site" evidence="9">
    <location>
        <begin position="13"/>
        <end position="18"/>
    </location>
    <ligand>
        <name>ATP</name>
        <dbReference type="ChEBI" id="CHEBI:30616"/>
    </ligand>
</feature>
<dbReference type="Pfam" id="PF13500">
    <property type="entry name" value="AAA_26"/>
    <property type="match status" value="1"/>
</dbReference>
<dbReference type="Proteomes" id="UP000676996">
    <property type="component" value="Unassembled WGS sequence"/>
</dbReference>
<dbReference type="GO" id="GO:0009102">
    <property type="term" value="P:biotin biosynthetic process"/>
    <property type="evidence" value="ECO:0007669"/>
    <property type="project" value="UniProtKB-UniRule"/>
</dbReference>
<comment type="catalytic activity">
    <reaction evidence="9">
        <text>(7R,8S)-7,8-diammoniononanoate + CO2 + ATP = (4R,5S)-dethiobiotin + ADP + phosphate + 3 H(+)</text>
        <dbReference type="Rhea" id="RHEA:15805"/>
        <dbReference type="ChEBI" id="CHEBI:15378"/>
        <dbReference type="ChEBI" id="CHEBI:16526"/>
        <dbReference type="ChEBI" id="CHEBI:30616"/>
        <dbReference type="ChEBI" id="CHEBI:43474"/>
        <dbReference type="ChEBI" id="CHEBI:149469"/>
        <dbReference type="ChEBI" id="CHEBI:149473"/>
        <dbReference type="ChEBI" id="CHEBI:456216"/>
        <dbReference type="EC" id="6.3.3.3"/>
    </reaction>
</comment>
<feature type="binding site" evidence="9">
    <location>
        <begin position="184"/>
        <end position="186"/>
    </location>
    <ligand>
        <name>ATP</name>
        <dbReference type="ChEBI" id="CHEBI:30616"/>
    </ligand>
</feature>
<dbReference type="GO" id="GO:0000287">
    <property type="term" value="F:magnesium ion binding"/>
    <property type="evidence" value="ECO:0007669"/>
    <property type="project" value="UniProtKB-UniRule"/>
</dbReference>
<dbReference type="EC" id="6.3.3.3" evidence="9"/>
<comment type="function">
    <text evidence="9">Catalyzes a mechanistically unusual reaction, the ATP-dependent insertion of CO2 between the N7 and N8 nitrogen atoms of 7,8-diaminopelargonic acid (DAPA, also called 7,8-diammoniononanoate) to form a ureido ring.</text>
</comment>
<comment type="pathway">
    <text evidence="9">Cofactor biosynthesis; biotin biosynthesis; biotin from 7,8-diaminononanoate: step 1/2.</text>
</comment>
<evidence type="ECO:0000313" key="10">
    <source>
        <dbReference type="EMBL" id="MBR0552431.1"/>
    </source>
</evidence>
<feature type="binding site" evidence="9">
    <location>
        <position position="17"/>
    </location>
    <ligand>
        <name>Mg(2+)</name>
        <dbReference type="ChEBI" id="CHEBI:18420"/>
    </ligand>
</feature>
<organism evidence="10 11">
    <name type="scientific">Stakelama marina</name>
    <dbReference type="NCBI Taxonomy" id="2826939"/>
    <lineage>
        <taxon>Bacteria</taxon>
        <taxon>Pseudomonadati</taxon>
        <taxon>Pseudomonadota</taxon>
        <taxon>Alphaproteobacteria</taxon>
        <taxon>Sphingomonadales</taxon>
        <taxon>Sphingomonadaceae</taxon>
        <taxon>Stakelama</taxon>
    </lineage>
</organism>
<keyword evidence="5 9" id="KW-0093">Biotin biosynthesis</keyword>
<feature type="binding site" evidence="9">
    <location>
        <begin position="100"/>
        <end position="103"/>
    </location>
    <ligand>
        <name>ATP</name>
        <dbReference type="ChEBI" id="CHEBI:30616"/>
    </ligand>
</feature>
<dbReference type="GO" id="GO:0005524">
    <property type="term" value="F:ATP binding"/>
    <property type="evidence" value="ECO:0007669"/>
    <property type="project" value="UniProtKB-UniRule"/>
</dbReference>
<comment type="caution">
    <text evidence="10">The sequence shown here is derived from an EMBL/GenBank/DDBJ whole genome shotgun (WGS) entry which is preliminary data.</text>
</comment>
<feature type="binding site" evidence="9">
    <location>
        <position position="44"/>
    </location>
    <ligand>
        <name>Mg(2+)</name>
        <dbReference type="ChEBI" id="CHEBI:18420"/>
    </ligand>
</feature>
<dbReference type="RefSeq" id="WP_284053711.1">
    <property type="nucleotide sequence ID" value="NZ_JAGRQC010000002.1"/>
</dbReference>
<evidence type="ECO:0000256" key="9">
    <source>
        <dbReference type="HAMAP-Rule" id="MF_00336"/>
    </source>
</evidence>
<evidence type="ECO:0000256" key="5">
    <source>
        <dbReference type="ARBA" id="ARBA00022756"/>
    </source>
</evidence>
<dbReference type="SUPFAM" id="SSF52540">
    <property type="entry name" value="P-loop containing nucleoside triphosphate hydrolases"/>
    <property type="match status" value="1"/>
</dbReference>
<keyword evidence="11" id="KW-1185">Reference proteome</keyword>
<keyword evidence="4 9" id="KW-0547">Nucleotide-binding</keyword>
<dbReference type="GO" id="GO:0004141">
    <property type="term" value="F:dethiobiotin synthase activity"/>
    <property type="evidence" value="ECO:0007669"/>
    <property type="project" value="UniProtKB-UniRule"/>
</dbReference>
<proteinExistence type="inferred from homology"/>
<comment type="cofactor">
    <cofactor evidence="9">
        <name>Mg(2+)</name>
        <dbReference type="ChEBI" id="CHEBI:18420"/>
    </cofactor>
</comment>
<evidence type="ECO:0000256" key="8">
    <source>
        <dbReference type="ARBA" id="ARBA00047386"/>
    </source>
</evidence>
<feature type="binding site" evidence="9">
    <location>
        <position position="100"/>
    </location>
    <ligand>
        <name>Mg(2+)</name>
        <dbReference type="ChEBI" id="CHEBI:18420"/>
    </ligand>
</feature>
<dbReference type="CDD" id="cd03109">
    <property type="entry name" value="DTBS"/>
    <property type="match status" value="1"/>
</dbReference>
<evidence type="ECO:0000256" key="6">
    <source>
        <dbReference type="ARBA" id="ARBA00022840"/>
    </source>
</evidence>
<dbReference type="HAMAP" id="MF_00336">
    <property type="entry name" value="BioD"/>
    <property type="match status" value="1"/>
</dbReference>
<evidence type="ECO:0000256" key="2">
    <source>
        <dbReference type="ARBA" id="ARBA00022598"/>
    </source>
</evidence>
<evidence type="ECO:0000313" key="11">
    <source>
        <dbReference type="Proteomes" id="UP000676996"/>
    </source>
</evidence>
<accession>A0A8T4IDF2</accession>
<dbReference type="InterPro" id="IPR027417">
    <property type="entry name" value="P-loop_NTPase"/>
</dbReference>
<keyword evidence="6 9" id="KW-0067">ATP-binding</keyword>
<comment type="subcellular location">
    <subcellularLocation>
        <location evidence="9">Cytoplasm</location>
    </subcellularLocation>
</comment>
<evidence type="ECO:0000256" key="7">
    <source>
        <dbReference type="ARBA" id="ARBA00022842"/>
    </source>
</evidence>
<feature type="active site" evidence="9">
    <location>
        <position position="33"/>
    </location>
</feature>
<dbReference type="InterPro" id="IPR004472">
    <property type="entry name" value="DTB_synth_BioD"/>
</dbReference>
<dbReference type="PANTHER" id="PTHR43210">
    <property type="entry name" value="DETHIOBIOTIN SYNTHETASE"/>
    <property type="match status" value="1"/>
</dbReference>